<protein>
    <submittedName>
        <fullName evidence="2">Uncharacterized protein</fullName>
    </submittedName>
</protein>
<proteinExistence type="predicted"/>
<name>A0A392SAL7_9FABA</name>
<reference evidence="2 3" key="1">
    <citation type="journal article" date="2018" name="Front. Plant Sci.">
        <title>Red Clover (Trifolium pratense) and Zigzag Clover (T. medium) - A Picture of Genomic Similarities and Differences.</title>
        <authorList>
            <person name="Dluhosova J."/>
            <person name="Istvanek J."/>
            <person name="Nedelnik J."/>
            <person name="Repkova J."/>
        </authorList>
    </citation>
    <scope>NUCLEOTIDE SEQUENCE [LARGE SCALE GENOMIC DNA]</scope>
    <source>
        <strain evidence="3">cv. 10/8</strain>
        <tissue evidence="2">Leaf</tissue>
    </source>
</reference>
<dbReference type="EMBL" id="LXQA010350698">
    <property type="protein sequence ID" value="MCI45941.1"/>
    <property type="molecule type" value="Genomic_DNA"/>
</dbReference>
<sequence>MVTTLLANQNQVSVSDPQPSNTLVPPPVSSAPLNAAQLTMPEGCPWGMPTSSFGEESRPVVSEIPRVQLTMPIPQLGNIIPQVTATVPAPVV</sequence>
<comment type="caution">
    <text evidence="2">The sequence shown here is derived from an EMBL/GenBank/DDBJ whole genome shotgun (WGS) entry which is preliminary data.</text>
</comment>
<evidence type="ECO:0000313" key="3">
    <source>
        <dbReference type="Proteomes" id="UP000265520"/>
    </source>
</evidence>
<dbReference type="AlphaFoldDB" id="A0A392SAL7"/>
<feature type="compositionally biased region" description="Polar residues" evidence="1">
    <location>
        <begin position="1"/>
        <end position="23"/>
    </location>
</feature>
<evidence type="ECO:0000313" key="2">
    <source>
        <dbReference type="EMBL" id="MCI45941.1"/>
    </source>
</evidence>
<keyword evidence="3" id="KW-1185">Reference proteome</keyword>
<dbReference type="Proteomes" id="UP000265520">
    <property type="component" value="Unassembled WGS sequence"/>
</dbReference>
<accession>A0A392SAL7</accession>
<feature type="non-terminal residue" evidence="2">
    <location>
        <position position="92"/>
    </location>
</feature>
<evidence type="ECO:0000256" key="1">
    <source>
        <dbReference type="SAM" id="MobiDB-lite"/>
    </source>
</evidence>
<feature type="region of interest" description="Disordered" evidence="1">
    <location>
        <begin position="1"/>
        <end position="28"/>
    </location>
</feature>
<organism evidence="2 3">
    <name type="scientific">Trifolium medium</name>
    <dbReference type="NCBI Taxonomy" id="97028"/>
    <lineage>
        <taxon>Eukaryota</taxon>
        <taxon>Viridiplantae</taxon>
        <taxon>Streptophyta</taxon>
        <taxon>Embryophyta</taxon>
        <taxon>Tracheophyta</taxon>
        <taxon>Spermatophyta</taxon>
        <taxon>Magnoliopsida</taxon>
        <taxon>eudicotyledons</taxon>
        <taxon>Gunneridae</taxon>
        <taxon>Pentapetalae</taxon>
        <taxon>rosids</taxon>
        <taxon>fabids</taxon>
        <taxon>Fabales</taxon>
        <taxon>Fabaceae</taxon>
        <taxon>Papilionoideae</taxon>
        <taxon>50 kb inversion clade</taxon>
        <taxon>NPAAA clade</taxon>
        <taxon>Hologalegina</taxon>
        <taxon>IRL clade</taxon>
        <taxon>Trifolieae</taxon>
        <taxon>Trifolium</taxon>
    </lineage>
</organism>